<comment type="caution">
    <text evidence="2">The sequence shown here is derived from an EMBL/GenBank/DDBJ whole genome shotgun (WGS) entry which is preliminary data.</text>
</comment>
<evidence type="ECO:0000313" key="2">
    <source>
        <dbReference type="EMBL" id="GIQ84185.1"/>
    </source>
</evidence>
<dbReference type="Proteomes" id="UP000265618">
    <property type="component" value="Unassembled WGS sequence"/>
</dbReference>
<dbReference type="EMBL" id="BDIP01001340">
    <property type="protein sequence ID" value="GIQ84185.1"/>
    <property type="molecule type" value="Genomic_DNA"/>
</dbReference>
<protein>
    <submittedName>
        <fullName evidence="2">Uncharacterized protein</fullName>
    </submittedName>
</protein>
<gene>
    <name evidence="1" type="ORF">KIPB_002583</name>
    <name evidence="2" type="ORF">KIPB_005632</name>
</gene>
<reference evidence="2" key="1">
    <citation type="submission" date="2016-10" db="EMBL/GenBank/DDBJ databases">
        <authorList>
            <person name="Tanifuji G."/>
            <person name="Kume K."/>
            <person name="Nakayama T."/>
            <person name="Takabayashi S."/>
            <person name="Hashimoto T."/>
        </authorList>
    </citation>
    <scope>NUCLEOTIDE SEQUENCE</scope>
    <source>
        <strain evidence="2">NY0173</strain>
    </source>
</reference>
<reference evidence="2 3" key="2">
    <citation type="journal article" date="2018" name="PLoS ONE">
        <title>The draft genome of Kipferlia bialata reveals reductive genome evolution in fornicate parasites.</title>
        <authorList>
            <person name="Tanifuji G."/>
            <person name="Takabayashi S."/>
            <person name="Kume K."/>
            <person name="Takagi M."/>
            <person name="Nakayama T."/>
            <person name="Kamikawa R."/>
            <person name="Inagaki Y."/>
            <person name="Hashimoto T."/>
        </authorList>
    </citation>
    <scope>NUCLEOTIDE SEQUENCE [LARGE SCALE GENOMIC DNA]</scope>
    <source>
        <strain evidence="2">NY0173</strain>
    </source>
</reference>
<keyword evidence="3" id="KW-1185">Reference proteome</keyword>
<dbReference type="EMBL" id="BDIP01000438">
    <property type="protein sequence ID" value="GIQ81599.1"/>
    <property type="molecule type" value="Genomic_DNA"/>
</dbReference>
<sequence length="134" mass="14974">MARRPRRKVVKVHKSAAKIAEENDDDTMDMPVPDAAKASLTSLHERLAAEEGEIDPEHVGTELGEVIFDTFNSVASGFNLGGSDRSYAMVMKMVVAMYGMSEDAEQFVGAMYYMISNFTAYQKQNVTRQTKKRK</sequence>
<dbReference type="AlphaFoldDB" id="A0A9K3CXF8"/>
<evidence type="ECO:0000313" key="1">
    <source>
        <dbReference type="EMBL" id="GIQ81599.1"/>
    </source>
</evidence>
<name>A0A9K3CXF8_9EUKA</name>
<evidence type="ECO:0000313" key="3">
    <source>
        <dbReference type="Proteomes" id="UP000265618"/>
    </source>
</evidence>
<proteinExistence type="predicted"/>
<accession>A0A9K3CXF8</accession>
<organism evidence="2 3">
    <name type="scientific">Kipferlia bialata</name>
    <dbReference type="NCBI Taxonomy" id="797122"/>
    <lineage>
        <taxon>Eukaryota</taxon>
        <taxon>Metamonada</taxon>
        <taxon>Carpediemonas-like organisms</taxon>
        <taxon>Kipferlia</taxon>
    </lineage>
</organism>